<dbReference type="RefSeq" id="WP_169211560.1">
    <property type="nucleotide sequence ID" value="NZ_JAATNW010000007.1"/>
</dbReference>
<accession>A0ABX1R7A3</accession>
<protein>
    <recommendedName>
        <fullName evidence="3">Type I restriction endonuclease subunit R</fullName>
    </recommendedName>
</protein>
<name>A0ABX1R7A3_9ALTE</name>
<proteinExistence type="predicted"/>
<sequence>MPSKSQEVIFQNDIIQALADQGWKVGENKRYDKQRALYPQDLIAYVKATNVGVRKP</sequence>
<evidence type="ECO:0008006" key="3">
    <source>
        <dbReference type="Google" id="ProtNLM"/>
    </source>
</evidence>
<keyword evidence="2" id="KW-1185">Reference proteome</keyword>
<dbReference type="Proteomes" id="UP000709336">
    <property type="component" value="Unassembled WGS sequence"/>
</dbReference>
<dbReference type="EMBL" id="JAATNW010000007">
    <property type="protein sequence ID" value="NMH60997.1"/>
    <property type="molecule type" value="Genomic_DNA"/>
</dbReference>
<reference evidence="1 2" key="1">
    <citation type="submission" date="2020-03" db="EMBL/GenBank/DDBJ databases">
        <title>Alteromonas ponticola sp. nov., isolated from seawater.</title>
        <authorList>
            <person name="Yoon J.-H."/>
            <person name="Kim Y.-O."/>
        </authorList>
    </citation>
    <scope>NUCLEOTIDE SEQUENCE [LARGE SCALE GENOMIC DNA]</scope>
    <source>
        <strain evidence="1 2">MYP5</strain>
    </source>
</reference>
<comment type="caution">
    <text evidence="1">The sequence shown here is derived from an EMBL/GenBank/DDBJ whole genome shotgun (WGS) entry which is preliminary data.</text>
</comment>
<evidence type="ECO:0000313" key="1">
    <source>
        <dbReference type="EMBL" id="NMH60997.1"/>
    </source>
</evidence>
<gene>
    <name evidence="1" type="ORF">HCJ96_13255</name>
</gene>
<evidence type="ECO:0000313" key="2">
    <source>
        <dbReference type="Proteomes" id="UP000709336"/>
    </source>
</evidence>
<organism evidence="1 2">
    <name type="scientific">Alteromonas ponticola</name>
    <dbReference type="NCBI Taxonomy" id="2720613"/>
    <lineage>
        <taxon>Bacteria</taxon>
        <taxon>Pseudomonadati</taxon>
        <taxon>Pseudomonadota</taxon>
        <taxon>Gammaproteobacteria</taxon>
        <taxon>Alteromonadales</taxon>
        <taxon>Alteromonadaceae</taxon>
        <taxon>Alteromonas/Salinimonas group</taxon>
        <taxon>Alteromonas</taxon>
    </lineage>
</organism>